<dbReference type="GO" id="GO:0005576">
    <property type="term" value="C:extracellular region"/>
    <property type="evidence" value="ECO:0007669"/>
    <property type="project" value="UniProtKB-SubCell"/>
</dbReference>
<keyword evidence="6" id="KW-1185">Reference proteome</keyword>
<evidence type="ECO:0000259" key="4">
    <source>
        <dbReference type="PROSITE" id="PS51461"/>
    </source>
</evidence>
<accession>A0A8D2INB3</accession>
<organism evidence="5 6">
    <name type="scientific">Varanus komodoensis</name>
    <name type="common">Komodo dragon</name>
    <dbReference type="NCBI Taxonomy" id="61221"/>
    <lineage>
        <taxon>Eukaryota</taxon>
        <taxon>Metazoa</taxon>
        <taxon>Chordata</taxon>
        <taxon>Craniata</taxon>
        <taxon>Vertebrata</taxon>
        <taxon>Euteleostomi</taxon>
        <taxon>Lepidosauria</taxon>
        <taxon>Squamata</taxon>
        <taxon>Bifurcata</taxon>
        <taxon>Unidentata</taxon>
        <taxon>Episquamata</taxon>
        <taxon>Toxicofera</taxon>
        <taxon>Anguimorpha</taxon>
        <taxon>Paleoanguimorpha</taxon>
        <taxon>Varanoidea</taxon>
        <taxon>Varanidae</taxon>
        <taxon>Varanus</taxon>
    </lineage>
</organism>
<sequence>MDAEGNPVQVTQLTFLRLLSAIAHQNFTLLCQNAAAWYEARTGSHERALRFLTFNGVELMHNTTEAPVRILHDGCQVRSWPSSLFPPGLSPNLPDISTEQASHLSDKQMGTAAKKLQCIYTSQ</sequence>
<evidence type="ECO:0000313" key="5">
    <source>
        <dbReference type="Ensembl" id="ENSVKKP00000000136.1"/>
    </source>
</evidence>
<evidence type="ECO:0000256" key="2">
    <source>
        <dbReference type="ARBA" id="ARBA00022525"/>
    </source>
</evidence>
<comment type="subcellular location">
    <subcellularLocation>
        <location evidence="1">Secreted</location>
    </subcellularLocation>
</comment>
<dbReference type="GO" id="GO:0005201">
    <property type="term" value="F:extracellular matrix structural constituent"/>
    <property type="evidence" value="ECO:0007669"/>
    <property type="project" value="InterPro"/>
</dbReference>
<dbReference type="PROSITE" id="PS51461">
    <property type="entry name" value="NC1_FIB"/>
    <property type="match status" value="1"/>
</dbReference>
<dbReference type="Ensembl" id="ENSVKKT00000000140.1">
    <property type="protein sequence ID" value="ENSVKKP00000000136.1"/>
    <property type="gene ID" value="ENSVKKG00000000136.1"/>
</dbReference>
<name>A0A8D2INB3_VARKO</name>
<keyword evidence="3" id="KW-0176">Collagen</keyword>
<proteinExistence type="predicted"/>
<protein>
    <recommendedName>
        <fullName evidence="4">Fibrillar collagen NC1 domain-containing protein</fullName>
    </recommendedName>
</protein>
<dbReference type="GO" id="GO:0005581">
    <property type="term" value="C:collagen trimer"/>
    <property type="evidence" value="ECO:0007669"/>
    <property type="project" value="UniProtKB-KW"/>
</dbReference>
<dbReference type="Gene3D" id="2.60.120.1000">
    <property type="match status" value="1"/>
</dbReference>
<dbReference type="InterPro" id="IPR000885">
    <property type="entry name" value="Fib_collagen_C"/>
</dbReference>
<keyword evidence="2" id="KW-0964">Secreted</keyword>
<evidence type="ECO:0000256" key="1">
    <source>
        <dbReference type="ARBA" id="ARBA00004613"/>
    </source>
</evidence>
<dbReference type="Proteomes" id="UP000694545">
    <property type="component" value="Unplaced"/>
</dbReference>
<evidence type="ECO:0000313" key="6">
    <source>
        <dbReference type="Proteomes" id="UP000694545"/>
    </source>
</evidence>
<evidence type="ECO:0000256" key="3">
    <source>
        <dbReference type="ARBA" id="ARBA00023119"/>
    </source>
</evidence>
<feature type="domain" description="Fibrillar collagen NC1" evidence="4">
    <location>
        <begin position="1"/>
        <end position="123"/>
    </location>
</feature>
<reference evidence="5" key="1">
    <citation type="submission" date="2025-08" db="UniProtKB">
        <authorList>
            <consortium name="Ensembl"/>
        </authorList>
    </citation>
    <scope>IDENTIFICATION</scope>
</reference>
<reference evidence="5" key="2">
    <citation type="submission" date="2025-09" db="UniProtKB">
        <authorList>
            <consortium name="Ensembl"/>
        </authorList>
    </citation>
    <scope>IDENTIFICATION</scope>
</reference>
<dbReference type="Pfam" id="PF01410">
    <property type="entry name" value="COLFI"/>
    <property type="match status" value="1"/>
</dbReference>
<dbReference type="AlphaFoldDB" id="A0A8D2INB3"/>